<feature type="domain" description="PKD" evidence="7">
    <location>
        <begin position="636"/>
        <end position="706"/>
    </location>
</feature>
<evidence type="ECO:0000256" key="2">
    <source>
        <dbReference type="ARBA" id="ARBA00022692"/>
    </source>
</evidence>
<gene>
    <name evidence="8" type="ORF">IPP15_23990</name>
</gene>
<feature type="domain" description="PKD" evidence="7">
    <location>
        <begin position="382"/>
        <end position="445"/>
    </location>
</feature>
<feature type="domain" description="PKD" evidence="7">
    <location>
        <begin position="551"/>
        <end position="616"/>
    </location>
</feature>
<dbReference type="InterPro" id="IPR035986">
    <property type="entry name" value="PKD_dom_sf"/>
</dbReference>
<feature type="domain" description="PKD" evidence="7">
    <location>
        <begin position="485"/>
        <end position="519"/>
    </location>
</feature>
<dbReference type="PROSITE" id="PS50093">
    <property type="entry name" value="PKD"/>
    <property type="match status" value="11"/>
</dbReference>
<dbReference type="SMART" id="SM00089">
    <property type="entry name" value="PKD"/>
    <property type="match status" value="11"/>
</dbReference>
<dbReference type="Pfam" id="PF18911">
    <property type="entry name" value="PKD_4"/>
    <property type="match status" value="11"/>
</dbReference>
<protein>
    <submittedName>
        <fullName evidence="8">PKD domain-containing protein</fullName>
    </submittedName>
</protein>
<feature type="chain" id="PRO_5038520617" evidence="6">
    <location>
        <begin position="29"/>
        <end position="1068"/>
    </location>
</feature>
<dbReference type="SUPFAM" id="SSF49299">
    <property type="entry name" value="PKD domain"/>
    <property type="match status" value="11"/>
</dbReference>
<dbReference type="GO" id="GO:0005261">
    <property type="term" value="F:monoatomic cation channel activity"/>
    <property type="evidence" value="ECO:0007669"/>
    <property type="project" value="TreeGrafter"/>
</dbReference>
<reference evidence="8 9" key="1">
    <citation type="submission" date="2020-10" db="EMBL/GenBank/DDBJ databases">
        <title>Connecting structure to function with the recovery of over 1000 high-quality activated sludge metagenome-assembled genomes encoding full-length rRNA genes using long-read sequencing.</title>
        <authorList>
            <person name="Singleton C.M."/>
            <person name="Petriglieri F."/>
            <person name="Kristensen J.M."/>
            <person name="Kirkegaard R.H."/>
            <person name="Michaelsen T.Y."/>
            <person name="Andersen M.H."/>
            <person name="Karst S.M."/>
            <person name="Dueholm M.S."/>
            <person name="Nielsen P.H."/>
            <person name="Albertsen M."/>
        </authorList>
    </citation>
    <scope>NUCLEOTIDE SEQUENCE [LARGE SCALE GENOMIC DNA]</scope>
    <source>
        <strain evidence="8">Ribe_18-Q3-R11-54_MAXAC.273</strain>
    </source>
</reference>
<feature type="domain" description="PKD" evidence="7">
    <location>
        <begin position="807"/>
        <end position="858"/>
    </location>
</feature>
<evidence type="ECO:0000256" key="5">
    <source>
        <dbReference type="ARBA" id="ARBA00023136"/>
    </source>
</evidence>
<keyword evidence="2" id="KW-0812">Transmembrane</keyword>
<keyword evidence="5" id="KW-0472">Membrane</keyword>
<feature type="domain" description="PKD" evidence="7">
    <location>
        <begin position="212"/>
        <end position="263"/>
    </location>
</feature>
<dbReference type="NCBIfam" id="TIGR04183">
    <property type="entry name" value="Por_Secre_tail"/>
    <property type="match status" value="1"/>
</dbReference>
<comment type="subcellular location">
    <subcellularLocation>
        <location evidence="1">Membrane</location>
        <topology evidence="1">Multi-pass membrane protein</topology>
    </subcellularLocation>
</comment>
<dbReference type="PANTHER" id="PTHR46730:SF1">
    <property type="entry name" value="PLAT DOMAIN-CONTAINING PROTEIN"/>
    <property type="match status" value="1"/>
</dbReference>
<name>A0A9D7XUV8_9BACT</name>
<evidence type="ECO:0000313" key="8">
    <source>
        <dbReference type="EMBL" id="MBK9985363.1"/>
    </source>
</evidence>
<feature type="signal peptide" evidence="6">
    <location>
        <begin position="1"/>
        <end position="28"/>
    </location>
</feature>
<dbReference type="Proteomes" id="UP000808337">
    <property type="component" value="Unassembled WGS sequence"/>
</dbReference>
<dbReference type="GO" id="GO:0006816">
    <property type="term" value="P:calcium ion transport"/>
    <property type="evidence" value="ECO:0007669"/>
    <property type="project" value="TreeGrafter"/>
</dbReference>
<dbReference type="CDD" id="cd00146">
    <property type="entry name" value="PKD"/>
    <property type="match status" value="11"/>
</dbReference>
<dbReference type="InterPro" id="IPR013783">
    <property type="entry name" value="Ig-like_fold"/>
</dbReference>
<keyword evidence="4" id="KW-1133">Transmembrane helix</keyword>
<organism evidence="8 9">
    <name type="scientific">Candidatus Opimibacter skivensis</name>
    <dbReference type="NCBI Taxonomy" id="2982028"/>
    <lineage>
        <taxon>Bacteria</taxon>
        <taxon>Pseudomonadati</taxon>
        <taxon>Bacteroidota</taxon>
        <taxon>Saprospiria</taxon>
        <taxon>Saprospirales</taxon>
        <taxon>Saprospiraceae</taxon>
        <taxon>Candidatus Opimibacter</taxon>
    </lineage>
</organism>
<feature type="domain" description="PKD" evidence="7">
    <location>
        <begin position="133"/>
        <end position="191"/>
    </location>
</feature>
<sequence length="1068" mass="117588">MKRSFTSTILTGVLSLFLVFALQTNAKATCHALFGYTQAQGSLLVTFHDSSSSSFEITTWHWDFGDGHSSNDHNVTHTYAAPGTYQVCLTIHDNHDCNDTYCHSVIVAPVPNSCSAFFEYTQTPNTLTIHFADGSQSNHDIISWAWTFGDGETSDNHAPIHTYSAPGTYEVCLTIHDNTGCTSTYCHAVIVAPVNAGDCMANFGYVQTPNTLNVTFIDSSTSSHTITTWHWDFGDGHSSNDHNISHTYSAPGTYQVCLTIHDNGDCNDTYCQSVVVLPVLPGDCVAFFTWEQTPGTLSVHFIDGSESNHDIISWLWTFGDGHSSDNHAPIHIYDAPGTYEVCLTIHDNTGCTSTYCHAVVVAAIPPGDCVALFTWYQIQGTQTIHFVDSSYSSHDITSYSWNFGDGHEGDGQNPNHYFPVGTYEVCLTIHDNTGCTDTYCTTVTVLPEAPGDCNALFSYEQISGTQNIHFTNLSTSAHDIISNIWSFGDGHNGDGQNPTHEYQNPGTYEVCLIIHDNSGCTDTFCLPVIVQPVVPGECNASFVWEQSPGTQTINFESTSTSSHDITSYNWSFGDGHNGDGHNPHHTYENPGTYEVCLIIHDNSGCTDTFCLEITVQPVVPGECNALFGWYQISGTQTIHFVDSSFSAHDIISYSWNFGDGHNGDGQNPSHYYPVGTYEVCLTIVDNTGCSDTYCTTITVEPEAQGDCMALFSYFQGENSLTIHFIDSSSSSHDITSWHWEFGDGHSSNDHNITHTYENPGTYEVCLTIHDNHECSDTYCTVVVVNPVQQGECHALFSFQNEPGSLLVHFTDASTSPDTIVSWLWHFGDGTNSDDHNPTHTYASPGTYHVCLVIHDNHGCFDEYCQYVTVNVNNADCHAAFSTMVDTAGFTVTFTNTSTGTTPNTTYLWQFGDGTTSTEENPVHTYSHHDNYTVCLIITVPEIDCVSDVCHIIHVFQLGGIHEGGASADAHNVERTKGEKSTRSEQFISIYPNPASAITYIEYELTEDADVNIELCDLFGYRVREVTSEKELKGTHTHSVDAGNLNPGIYIFKVRINQEILIRKITVTQ</sequence>
<dbReference type="GO" id="GO:0005886">
    <property type="term" value="C:plasma membrane"/>
    <property type="evidence" value="ECO:0007669"/>
    <property type="project" value="TreeGrafter"/>
</dbReference>
<keyword evidence="3" id="KW-0677">Repeat</keyword>
<dbReference type="Pfam" id="PF18962">
    <property type="entry name" value="Por_Secre_tail"/>
    <property type="match status" value="1"/>
</dbReference>
<dbReference type="InterPro" id="IPR022409">
    <property type="entry name" value="PKD/Chitinase_dom"/>
</dbReference>
<dbReference type="EMBL" id="JADKGY010000035">
    <property type="protein sequence ID" value="MBK9985363.1"/>
    <property type="molecule type" value="Genomic_DNA"/>
</dbReference>
<evidence type="ECO:0000259" key="7">
    <source>
        <dbReference type="PROSITE" id="PS50093"/>
    </source>
</evidence>
<dbReference type="Gene3D" id="2.60.40.10">
    <property type="entry name" value="Immunoglobulins"/>
    <property type="match status" value="11"/>
</dbReference>
<comment type="caution">
    <text evidence="8">The sequence shown here is derived from an EMBL/GenBank/DDBJ whole genome shotgun (WGS) entry which is preliminary data.</text>
</comment>
<dbReference type="AlphaFoldDB" id="A0A9D7XUV8"/>
<feature type="domain" description="PKD" evidence="7">
    <location>
        <begin position="45"/>
        <end position="94"/>
    </location>
</feature>
<feature type="domain" description="PKD" evidence="7">
    <location>
        <begin position="302"/>
        <end position="361"/>
    </location>
</feature>
<feature type="domain" description="PKD" evidence="7">
    <location>
        <begin position="716"/>
        <end position="771"/>
    </location>
</feature>
<keyword evidence="6" id="KW-0732">Signal</keyword>
<evidence type="ECO:0000256" key="4">
    <source>
        <dbReference type="ARBA" id="ARBA00022989"/>
    </source>
</evidence>
<dbReference type="PANTHER" id="PTHR46730">
    <property type="entry name" value="POLYCYSTIN-1"/>
    <property type="match status" value="1"/>
</dbReference>
<feature type="domain" description="PKD" evidence="7">
    <location>
        <begin position="886"/>
        <end position="938"/>
    </location>
</feature>
<evidence type="ECO:0000256" key="6">
    <source>
        <dbReference type="SAM" id="SignalP"/>
    </source>
</evidence>
<proteinExistence type="predicted"/>
<dbReference type="InterPro" id="IPR026444">
    <property type="entry name" value="Secre_tail"/>
</dbReference>
<evidence type="ECO:0000256" key="1">
    <source>
        <dbReference type="ARBA" id="ARBA00004141"/>
    </source>
</evidence>
<evidence type="ECO:0000256" key="3">
    <source>
        <dbReference type="ARBA" id="ARBA00022737"/>
    </source>
</evidence>
<evidence type="ECO:0000313" key="9">
    <source>
        <dbReference type="Proteomes" id="UP000808337"/>
    </source>
</evidence>
<accession>A0A9D7XUV8</accession>
<dbReference type="InterPro" id="IPR000601">
    <property type="entry name" value="PKD_dom"/>
</dbReference>